<feature type="domain" description="Transposase DDE" evidence="2">
    <location>
        <begin position="37"/>
        <end position="92"/>
    </location>
</feature>
<name>A0A133VGW4_9EURY</name>
<proteinExistence type="predicted"/>
<dbReference type="Pfam" id="PF13751">
    <property type="entry name" value="DDE_Tnp_1_6"/>
    <property type="match status" value="1"/>
</dbReference>
<evidence type="ECO:0000313" key="3">
    <source>
        <dbReference type="EMBL" id="KXB05678.1"/>
    </source>
</evidence>
<comment type="caution">
    <text evidence="3">The sequence shown here is derived from an EMBL/GenBank/DDBJ whole genome shotgun (WGS) entry which is preliminary data.</text>
</comment>
<feature type="region of interest" description="Disordered" evidence="1">
    <location>
        <begin position="145"/>
        <end position="165"/>
    </location>
</feature>
<gene>
    <name evidence="3" type="ORF">AKJ51_04895</name>
</gene>
<dbReference type="AlphaFoldDB" id="A0A133VGW4"/>
<protein>
    <recommendedName>
        <fullName evidence="2">Transposase DDE domain-containing protein</fullName>
    </recommendedName>
</protein>
<organism evidence="3 4">
    <name type="scientific">candidate division MSBL1 archaeon SCGC-AAA382A20</name>
    <dbReference type="NCBI Taxonomy" id="1698280"/>
    <lineage>
        <taxon>Archaea</taxon>
        <taxon>Methanobacteriati</taxon>
        <taxon>Methanobacteriota</taxon>
        <taxon>candidate division MSBL1</taxon>
    </lineage>
</organism>
<keyword evidence="4" id="KW-1185">Reference proteome</keyword>
<evidence type="ECO:0000259" key="2">
    <source>
        <dbReference type="Pfam" id="PF13751"/>
    </source>
</evidence>
<accession>A0A133VGW4</accession>
<evidence type="ECO:0000313" key="4">
    <source>
        <dbReference type="Proteomes" id="UP000070263"/>
    </source>
</evidence>
<dbReference type="Proteomes" id="UP000070263">
    <property type="component" value="Unassembled WGS sequence"/>
</dbReference>
<reference evidence="3 4" key="1">
    <citation type="journal article" date="2016" name="Sci. Rep.">
        <title>Metabolic traits of an uncultured archaeal lineage -MSBL1- from brine pools of the Red Sea.</title>
        <authorList>
            <person name="Mwirichia R."/>
            <person name="Alam I."/>
            <person name="Rashid M."/>
            <person name="Vinu M."/>
            <person name="Ba-Alawi W."/>
            <person name="Anthony Kamau A."/>
            <person name="Kamanda Ngugi D."/>
            <person name="Goker M."/>
            <person name="Klenk H.P."/>
            <person name="Bajic V."/>
            <person name="Stingl U."/>
        </authorList>
    </citation>
    <scope>NUCLEOTIDE SEQUENCE [LARGE SCALE GENOMIC DNA]</scope>
    <source>
        <strain evidence="3">SCGC-AAA382A20</strain>
    </source>
</reference>
<sequence length="165" mass="18342">MKIASKAALWPFIGCKNMSCKGLPWSDPKPVTTPNRLQDTEAFREVYRIRSGGESLFSGAKSKLGLDRLRVRGSPAVSYKIWMKLVGWNVLRAAASERLRQKLDKKAEKRGQSGRNTAFGTGAIRVMATAWAIWHFQRFHGTNRARKRSVAPGFHSGSSPRKAAA</sequence>
<dbReference type="EMBL" id="LHYE01000085">
    <property type="protein sequence ID" value="KXB05678.1"/>
    <property type="molecule type" value="Genomic_DNA"/>
</dbReference>
<dbReference type="InterPro" id="IPR025668">
    <property type="entry name" value="Tnp_DDE_dom"/>
</dbReference>
<evidence type="ECO:0000256" key="1">
    <source>
        <dbReference type="SAM" id="MobiDB-lite"/>
    </source>
</evidence>